<protein>
    <submittedName>
        <fullName evidence="1">Uncharacterized protein</fullName>
    </submittedName>
</protein>
<evidence type="ECO:0000313" key="2">
    <source>
        <dbReference type="Proteomes" id="UP000319837"/>
    </source>
</evidence>
<reference evidence="2" key="1">
    <citation type="submission" date="2018-10" db="EMBL/GenBank/DDBJ databases">
        <title>FDA dAtabase for Regulatory Grade micrObial Sequences (FDA-ARGOS): Supporting development and validation of Infectious Disease Dx tests.</title>
        <authorList>
            <person name="Minogue T."/>
            <person name="Wolcott M."/>
            <person name="Wasieloski L."/>
            <person name="Aguilar W."/>
            <person name="Moore D."/>
            <person name="Tallon L."/>
            <person name="Sadzewicz L."/>
            <person name="Sengamalay N."/>
            <person name="Ott S."/>
            <person name="Godinez A."/>
            <person name="Nagaraj S."/>
            <person name="Vavikolanu K."/>
            <person name="Vyas G."/>
            <person name="Nadendla S."/>
            <person name="George J."/>
            <person name="Sichtig H."/>
        </authorList>
    </citation>
    <scope>NUCLEOTIDE SEQUENCE [LARGE SCALE GENOMIC DNA]</scope>
    <source>
        <strain evidence="2">FDAARGOS_343</strain>
    </source>
</reference>
<name>A0A553STB7_NIACI</name>
<sequence>MNKTLILLDIQTLNNELTNNRKRSIKIIKRLQQEPTNLMLKRRLKKIKLDNENISKKQLELWKLYKEK</sequence>
<evidence type="ECO:0000313" key="1">
    <source>
        <dbReference type="EMBL" id="TRZ40214.1"/>
    </source>
</evidence>
<dbReference type="EMBL" id="RIBP01000001">
    <property type="protein sequence ID" value="TRZ40214.1"/>
    <property type="molecule type" value="Genomic_DNA"/>
</dbReference>
<organism evidence="1 2">
    <name type="scientific">Niallia circulans</name>
    <name type="common">Bacillus circulans</name>
    <dbReference type="NCBI Taxonomy" id="1397"/>
    <lineage>
        <taxon>Bacteria</taxon>
        <taxon>Bacillati</taxon>
        <taxon>Bacillota</taxon>
        <taxon>Bacilli</taxon>
        <taxon>Bacillales</taxon>
        <taxon>Bacillaceae</taxon>
        <taxon>Niallia</taxon>
    </lineage>
</organism>
<dbReference type="Proteomes" id="UP000319837">
    <property type="component" value="Unassembled WGS sequence"/>
</dbReference>
<dbReference type="AlphaFoldDB" id="A0A553STB7"/>
<dbReference type="RefSeq" id="WP_185763617.1">
    <property type="nucleotide sequence ID" value="NZ_RIBP01000001.1"/>
</dbReference>
<comment type="caution">
    <text evidence="1">The sequence shown here is derived from an EMBL/GenBank/DDBJ whole genome shotgun (WGS) entry which is preliminary data.</text>
</comment>
<gene>
    <name evidence="1" type="ORF">CEQ21_04545</name>
</gene>
<proteinExistence type="predicted"/>
<accession>A0A553STB7</accession>